<dbReference type="Gene3D" id="3.30.450.40">
    <property type="match status" value="1"/>
</dbReference>
<feature type="domain" description="HTH iclR-type" evidence="5">
    <location>
        <begin position="25"/>
        <end position="86"/>
    </location>
</feature>
<feature type="domain" description="IclR-ED" evidence="6">
    <location>
        <begin position="87"/>
        <end position="274"/>
    </location>
</feature>
<dbReference type="GO" id="GO:0003700">
    <property type="term" value="F:DNA-binding transcription factor activity"/>
    <property type="evidence" value="ECO:0007669"/>
    <property type="project" value="TreeGrafter"/>
</dbReference>
<dbReference type="AlphaFoldDB" id="A0A939SAE8"/>
<feature type="compositionally biased region" description="Basic and acidic residues" evidence="4">
    <location>
        <begin position="15"/>
        <end position="26"/>
    </location>
</feature>
<evidence type="ECO:0000313" key="7">
    <source>
        <dbReference type="EMBL" id="MBO1900400.1"/>
    </source>
</evidence>
<protein>
    <submittedName>
        <fullName evidence="7">IclR family transcriptional regulator</fullName>
    </submittedName>
</protein>
<evidence type="ECO:0000256" key="1">
    <source>
        <dbReference type="ARBA" id="ARBA00023015"/>
    </source>
</evidence>
<feature type="compositionally biased region" description="Polar residues" evidence="4">
    <location>
        <begin position="1"/>
        <end position="14"/>
    </location>
</feature>
<evidence type="ECO:0000256" key="4">
    <source>
        <dbReference type="SAM" id="MobiDB-lite"/>
    </source>
</evidence>
<evidence type="ECO:0000256" key="3">
    <source>
        <dbReference type="ARBA" id="ARBA00023163"/>
    </source>
</evidence>
<evidence type="ECO:0000259" key="5">
    <source>
        <dbReference type="PROSITE" id="PS51077"/>
    </source>
</evidence>
<dbReference type="PANTHER" id="PTHR30136">
    <property type="entry name" value="HELIX-TURN-HELIX TRANSCRIPTIONAL REGULATOR, ICLR FAMILY"/>
    <property type="match status" value="1"/>
</dbReference>
<dbReference type="RefSeq" id="WP_208095039.1">
    <property type="nucleotide sequence ID" value="NZ_JAGDYM010000001.1"/>
</dbReference>
<dbReference type="InterPro" id="IPR029016">
    <property type="entry name" value="GAF-like_dom_sf"/>
</dbReference>
<keyword evidence="1" id="KW-0805">Transcription regulation</keyword>
<keyword evidence="2" id="KW-0238">DNA-binding</keyword>
<evidence type="ECO:0000256" key="2">
    <source>
        <dbReference type="ARBA" id="ARBA00023125"/>
    </source>
</evidence>
<dbReference type="PANTHER" id="PTHR30136:SF35">
    <property type="entry name" value="HTH-TYPE TRANSCRIPTIONAL REGULATOR RV1719"/>
    <property type="match status" value="1"/>
</dbReference>
<evidence type="ECO:0000313" key="8">
    <source>
        <dbReference type="Proteomes" id="UP000664382"/>
    </source>
</evidence>
<dbReference type="EMBL" id="JAGDYM010000001">
    <property type="protein sequence ID" value="MBO1900400.1"/>
    <property type="molecule type" value="Genomic_DNA"/>
</dbReference>
<reference evidence="7" key="1">
    <citation type="submission" date="2021-03" db="EMBL/GenBank/DDBJ databases">
        <title>Leucobacter chromiisoli sp. nov., isolated from chromium-containing soil of chemical plant.</title>
        <authorList>
            <person name="Xu Z."/>
        </authorList>
    </citation>
    <scope>NUCLEOTIDE SEQUENCE</scope>
    <source>
        <strain evidence="7">S27</strain>
    </source>
</reference>
<feature type="region of interest" description="Disordered" evidence="4">
    <location>
        <begin position="1"/>
        <end position="26"/>
    </location>
</feature>
<organism evidence="7 8">
    <name type="scientific">Leucobacter weissii</name>
    <dbReference type="NCBI Taxonomy" id="1983706"/>
    <lineage>
        <taxon>Bacteria</taxon>
        <taxon>Bacillati</taxon>
        <taxon>Actinomycetota</taxon>
        <taxon>Actinomycetes</taxon>
        <taxon>Micrococcales</taxon>
        <taxon>Microbacteriaceae</taxon>
        <taxon>Leucobacter</taxon>
    </lineage>
</organism>
<dbReference type="SUPFAM" id="SSF46785">
    <property type="entry name" value="Winged helix' DNA-binding domain"/>
    <property type="match status" value="1"/>
</dbReference>
<dbReference type="Pfam" id="PF01614">
    <property type="entry name" value="IclR_C"/>
    <property type="match status" value="1"/>
</dbReference>
<dbReference type="GO" id="GO:0045892">
    <property type="term" value="P:negative regulation of DNA-templated transcription"/>
    <property type="evidence" value="ECO:0007669"/>
    <property type="project" value="TreeGrafter"/>
</dbReference>
<dbReference type="SMART" id="SM00346">
    <property type="entry name" value="HTH_ICLR"/>
    <property type="match status" value="1"/>
</dbReference>
<dbReference type="PROSITE" id="PS51078">
    <property type="entry name" value="ICLR_ED"/>
    <property type="match status" value="1"/>
</dbReference>
<dbReference type="InterPro" id="IPR050707">
    <property type="entry name" value="HTH_MetabolicPath_Reg"/>
</dbReference>
<dbReference type="Pfam" id="PF09339">
    <property type="entry name" value="HTH_IclR"/>
    <property type="match status" value="1"/>
</dbReference>
<proteinExistence type="predicted"/>
<accession>A0A939SAE8</accession>
<dbReference type="InterPro" id="IPR036388">
    <property type="entry name" value="WH-like_DNA-bd_sf"/>
</dbReference>
<dbReference type="Proteomes" id="UP000664382">
    <property type="component" value="Unassembled WGS sequence"/>
</dbReference>
<dbReference type="InterPro" id="IPR005471">
    <property type="entry name" value="Tscrpt_reg_IclR_N"/>
</dbReference>
<comment type="caution">
    <text evidence="7">The sequence shown here is derived from an EMBL/GenBank/DDBJ whole genome shotgun (WGS) entry which is preliminary data.</text>
</comment>
<dbReference type="GO" id="GO:0003677">
    <property type="term" value="F:DNA binding"/>
    <property type="evidence" value="ECO:0007669"/>
    <property type="project" value="UniProtKB-KW"/>
</dbReference>
<sequence>MDIKNLTATFQPHASTHESPGKDSRTSVDKAMAVLKAFGDDANIGVGVSELSRRAELSKSTTFRLLGMLERNDMIERIGTAYRFGTAIQALGAQSIDSRKHDEVRDLLTPYLADLFVATHLTVQLATLDGRHVIYLNKLEGHQRLRSPSRIGGRMPAYCTAVGKIFMALDPIAAQAVITAERHPWTPNTIVDDHELRTELARVRKEGIAHDRGEALETLSCIAAPVLNRRGLPIAALSVSGTTDTFRAHEHEHTLRQVAFAASRMMARYEERAA</sequence>
<dbReference type="Gene3D" id="1.10.10.10">
    <property type="entry name" value="Winged helix-like DNA-binding domain superfamily/Winged helix DNA-binding domain"/>
    <property type="match status" value="1"/>
</dbReference>
<dbReference type="PROSITE" id="PS51077">
    <property type="entry name" value="HTH_ICLR"/>
    <property type="match status" value="1"/>
</dbReference>
<dbReference type="InterPro" id="IPR036390">
    <property type="entry name" value="WH_DNA-bd_sf"/>
</dbReference>
<gene>
    <name evidence="7" type="ORF">J4H92_00360</name>
</gene>
<keyword evidence="3" id="KW-0804">Transcription</keyword>
<dbReference type="SUPFAM" id="SSF55781">
    <property type="entry name" value="GAF domain-like"/>
    <property type="match status" value="1"/>
</dbReference>
<keyword evidence="8" id="KW-1185">Reference proteome</keyword>
<dbReference type="InterPro" id="IPR014757">
    <property type="entry name" value="Tscrpt_reg_IclR_C"/>
</dbReference>
<evidence type="ECO:0000259" key="6">
    <source>
        <dbReference type="PROSITE" id="PS51078"/>
    </source>
</evidence>
<name>A0A939SAE8_9MICO</name>